<feature type="region of interest" description="Disordered" evidence="1">
    <location>
        <begin position="661"/>
        <end position="696"/>
    </location>
</feature>
<feature type="compositionally biased region" description="Low complexity" evidence="1">
    <location>
        <begin position="258"/>
        <end position="276"/>
    </location>
</feature>
<feature type="region of interest" description="Disordered" evidence="1">
    <location>
        <begin position="585"/>
        <end position="635"/>
    </location>
</feature>
<evidence type="ECO:0000313" key="2">
    <source>
        <dbReference type="EMBL" id="OAQ27304.1"/>
    </source>
</evidence>
<feature type="compositionally biased region" description="Low complexity" evidence="1">
    <location>
        <begin position="533"/>
        <end position="567"/>
    </location>
</feature>
<dbReference type="Proteomes" id="UP000078512">
    <property type="component" value="Unassembled WGS sequence"/>
</dbReference>
<feature type="region of interest" description="Disordered" evidence="1">
    <location>
        <begin position="286"/>
        <end position="314"/>
    </location>
</feature>
<feature type="compositionally biased region" description="Low complexity" evidence="1">
    <location>
        <begin position="105"/>
        <end position="126"/>
    </location>
</feature>
<feature type="compositionally biased region" description="Low complexity" evidence="1">
    <location>
        <begin position="663"/>
        <end position="683"/>
    </location>
</feature>
<feature type="region of interest" description="Disordered" evidence="1">
    <location>
        <begin position="384"/>
        <end position="567"/>
    </location>
</feature>
<feature type="compositionally biased region" description="Low complexity" evidence="1">
    <location>
        <begin position="133"/>
        <end position="145"/>
    </location>
</feature>
<organism evidence="2 3">
    <name type="scientific">Linnemannia elongata AG-77</name>
    <dbReference type="NCBI Taxonomy" id="1314771"/>
    <lineage>
        <taxon>Eukaryota</taxon>
        <taxon>Fungi</taxon>
        <taxon>Fungi incertae sedis</taxon>
        <taxon>Mucoromycota</taxon>
        <taxon>Mortierellomycotina</taxon>
        <taxon>Mortierellomycetes</taxon>
        <taxon>Mortierellales</taxon>
        <taxon>Mortierellaceae</taxon>
        <taxon>Linnemannia</taxon>
    </lineage>
</organism>
<feature type="compositionally biased region" description="Basic and acidic residues" evidence="1">
    <location>
        <begin position="52"/>
        <end position="76"/>
    </location>
</feature>
<evidence type="ECO:0000256" key="1">
    <source>
        <dbReference type="SAM" id="MobiDB-lite"/>
    </source>
</evidence>
<protein>
    <submittedName>
        <fullName evidence="2">Uncharacterized protein</fullName>
    </submittedName>
</protein>
<feature type="compositionally biased region" description="Basic residues" evidence="1">
    <location>
        <begin position="616"/>
        <end position="629"/>
    </location>
</feature>
<dbReference type="OrthoDB" id="10582134at2759"/>
<reference evidence="2 3" key="1">
    <citation type="submission" date="2016-05" db="EMBL/GenBank/DDBJ databases">
        <title>Genome sequencing reveals origins of a unique bacterial endosymbiosis in the earliest lineages of terrestrial Fungi.</title>
        <authorList>
            <consortium name="DOE Joint Genome Institute"/>
            <person name="Uehling J."/>
            <person name="Gryganskyi A."/>
            <person name="Hameed K."/>
            <person name="Tschaplinski T."/>
            <person name="Misztal P."/>
            <person name="Wu S."/>
            <person name="Desiro A."/>
            <person name="Vande Pol N."/>
            <person name="Du Z.-Y."/>
            <person name="Zienkiewicz A."/>
            <person name="Zienkiewicz K."/>
            <person name="Morin E."/>
            <person name="Tisserant E."/>
            <person name="Splivallo R."/>
            <person name="Hainaut M."/>
            <person name="Henrissat B."/>
            <person name="Ohm R."/>
            <person name="Kuo A."/>
            <person name="Yan J."/>
            <person name="Lipzen A."/>
            <person name="Nolan M."/>
            <person name="Labutti K."/>
            <person name="Barry K."/>
            <person name="Goldstein A."/>
            <person name="Labbe J."/>
            <person name="Schadt C."/>
            <person name="Tuskan G."/>
            <person name="Grigoriev I."/>
            <person name="Martin F."/>
            <person name="Vilgalys R."/>
            <person name="Bonito G."/>
        </authorList>
    </citation>
    <scope>NUCLEOTIDE SEQUENCE [LARGE SCALE GENOMIC DNA]</scope>
    <source>
        <strain evidence="2 3">AG-77</strain>
    </source>
</reference>
<feature type="compositionally biased region" description="Low complexity" evidence="1">
    <location>
        <begin position="181"/>
        <end position="203"/>
    </location>
</feature>
<feature type="compositionally biased region" description="Low complexity" evidence="1">
    <location>
        <begin position="496"/>
        <end position="517"/>
    </location>
</feature>
<feature type="compositionally biased region" description="Polar residues" evidence="1">
    <location>
        <begin position="591"/>
        <end position="604"/>
    </location>
</feature>
<evidence type="ECO:0000313" key="3">
    <source>
        <dbReference type="Proteomes" id="UP000078512"/>
    </source>
</evidence>
<accession>A0A197JSK8</accession>
<sequence length="696" mass="71499">MLNSPHQSPPLPPHKDSATYPAQVVDLTLEQQVLLVSLEGDPQLDLQLGPREPAEIKEVKEVKESTAQETAKDNTKPKSRTGSIGSRSKDALSAISKRFSPPPSRSQSQSNSSPSTPAPASTSQYSDTPGSAGSTDDSGSVSHSSQKQTGSLTGSPFRDHSRHHTDSATILPQQHNRRSRSSFTSSCSASTSSSATSTAFSPSSSVFFSPTAFYTSLFSPKHSTSSHSHSHSHGHGQCSSINPLSPTSSSNCFSSLTTTTTTTGGTLRSTSSTSGTVMAHRASFAEPGSRSFLAPDNTSMNEVGSPITRQTRSASCTRLFPMSSPSFSSLAMISSLSSGGTPTSETLSIPGTGNYLGSETCPIEEHQATLLAPGLYPSQAPITAITANSDSPSPSSSSPSSPSLFLSLSSNATTSTTTTSIPPTIATGTTTTTDRRPSPTTSSSSLSFFPASSPSFPSSSALFPPSSTTISSSTTTASTSSSSSSSMLPPLPLFPSLPLGSSFQSSSTTSSSANNQNHPHHPHLPYFDDSRDSSSSSSSSSSSLSFSSHSHSHSHSLPPTSTPIHSSSLLSTTSVVSIMGVSSPALHSHSPHVTSLGSHGTAPSTGGAMATCQPHPHAHAHAHAHHPFAHPHGASGLSFEASVQGLELSLPGKASSALPIANSSRSLMPPASPMSSSFNSDSGFPGGSRRSSKDSV</sequence>
<gene>
    <name evidence="2" type="ORF">K457DRAFT_21197</name>
</gene>
<dbReference type="AlphaFoldDB" id="A0A197JSK8"/>
<proteinExistence type="predicted"/>
<feature type="region of interest" description="Disordered" evidence="1">
    <location>
        <begin position="41"/>
        <end position="203"/>
    </location>
</feature>
<name>A0A197JSK8_9FUNG</name>
<feature type="region of interest" description="Disordered" evidence="1">
    <location>
        <begin position="219"/>
        <end position="241"/>
    </location>
</feature>
<feature type="compositionally biased region" description="Polar residues" evidence="1">
    <location>
        <begin position="296"/>
        <end position="314"/>
    </location>
</feature>
<dbReference type="EMBL" id="KV442058">
    <property type="protein sequence ID" value="OAQ27304.1"/>
    <property type="molecule type" value="Genomic_DNA"/>
</dbReference>
<feature type="region of interest" description="Disordered" evidence="1">
    <location>
        <begin position="258"/>
        <end position="277"/>
    </location>
</feature>
<keyword evidence="3" id="KW-1185">Reference proteome</keyword>
<feature type="compositionally biased region" description="Low complexity" evidence="1">
    <location>
        <begin position="389"/>
        <end position="488"/>
    </location>
</feature>